<feature type="domain" description="ABC transporter" evidence="5">
    <location>
        <begin position="5"/>
        <end position="220"/>
    </location>
</feature>
<evidence type="ECO:0000313" key="7">
    <source>
        <dbReference type="Proteomes" id="UP000245263"/>
    </source>
</evidence>
<dbReference type="SMART" id="SM00382">
    <property type="entry name" value="AAA"/>
    <property type="match status" value="2"/>
</dbReference>
<dbReference type="RefSeq" id="WP_167837079.1">
    <property type="nucleotide sequence ID" value="NZ_AP025028.1"/>
</dbReference>
<dbReference type="CDD" id="cd03221">
    <property type="entry name" value="ABCF_EF-3"/>
    <property type="match status" value="1"/>
</dbReference>
<evidence type="ECO:0000256" key="2">
    <source>
        <dbReference type="ARBA" id="ARBA00022741"/>
    </source>
</evidence>
<dbReference type="PANTHER" id="PTHR19211">
    <property type="entry name" value="ATP-BINDING TRANSPORT PROTEIN-RELATED"/>
    <property type="match status" value="1"/>
</dbReference>
<proteinExistence type="predicted"/>
<dbReference type="PROSITE" id="PS50893">
    <property type="entry name" value="ABC_TRANSPORTER_2"/>
    <property type="match status" value="1"/>
</dbReference>
<dbReference type="Gene3D" id="3.40.50.300">
    <property type="entry name" value="P-loop containing nucleotide triphosphate hydrolases"/>
    <property type="match status" value="2"/>
</dbReference>
<protein>
    <submittedName>
        <fullName evidence="6">Lsa family ABC-F type ribosomal protection protein</fullName>
    </submittedName>
</protein>
<accession>A0ABN6KDI7</accession>
<keyword evidence="7" id="KW-1185">Reference proteome</keyword>
<keyword evidence="4" id="KW-0175">Coiled coil</keyword>
<dbReference type="PANTHER" id="PTHR19211:SF14">
    <property type="entry name" value="ATP-BINDING CASSETTE SUB-FAMILY F MEMBER 1"/>
    <property type="match status" value="1"/>
</dbReference>
<dbReference type="InterPro" id="IPR050611">
    <property type="entry name" value="ABCF"/>
</dbReference>
<dbReference type="InterPro" id="IPR027417">
    <property type="entry name" value="P-loop_NTPase"/>
</dbReference>
<organism evidence="6 7">
    <name type="scientific">Leptospira kobayashii</name>
    <dbReference type="NCBI Taxonomy" id="1917830"/>
    <lineage>
        <taxon>Bacteria</taxon>
        <taxon>Pseudomonadati</taxon>
        <taxon>Spirochaetota</taxon>
        <taxon>Spirochaetia</taxon>
        <taxon>Leptospirales</taxon>
        <taxon>Leptospiraceae</taxon>
        <taxon>Leptospira</taxon>
    </lineage>
</organism>
<gene>
    <name evidence="6" type="ORF">LPTSP3_g12990</name>
</gene>
<keyword evidence="1" id="KW-0677">Repeat</keyword>
<dbReference type="SUPFAM" id="SSF52540">
    <property type="entry name" value="P-loop containing nucleoside triphosphate hydrolases"/>
    <property type="match status" value="2"/>
</dbReference>
<evidence type="ECO:0000256" key="1">
    <source>
        <dbReference type="ARBA" id="ARBA00022737"/>
    </source>
</evidence>
<dbReference type="InterPro" id="IPR003593">
    <property type="entry name" value="AAA+_ATPase"/>
</dbReference>
<dbReference type="PROSITE" id="PS00211">
    <property type="entry name" value="ABC_TRANSPORTER_1"/>
    <property type="match status" value="2"/>
</dbReference>
<keyword evidence="2" id="KW-0547">Nucleotide-binding</keyword>
<dbReference type="Pfam" id="PF00005">
    <property type="entry name" value="ABC_tran"/>
    <property type="match status" value="2"/>
</dbReference>
<feature type="coiled-coil region" evidence="4">
    <location>
        <begin position="200"/>
        <end position="231"/>
    </location>
</feature>
<sequence>MLSHLSFHNISFRFPTASSYLMRDVNLHFRNQWTGIVGRNGSGKTTLTKLITGELKPDSGEIIGNNGVEYYPQEPVLTYNALEEFLYDDSNESGFWKSRLAIGYDFLERIEHLSYGEKKRALLAMAIFHNPKILILDEPTNHLDKESRDLFVTAMSKYKGIGILVSHDRELLDACESCVFMEPPFVIQRMGNYTQGNLEKKREEEEVANDLDAIRKTKKKLEKELKRRTEDALVADGKRSKKRLALHDSDGRGRIGLAIVSGKDGQAGKLKSQLESRVDRIYQKETEIRLKLSKKETLGASWETGYSKKDFLFLKDAGELDFGYLKLSSGNLSITPKSKIVLTGANGSGKSSFLKWLSSHLNLTNDKVFYLPQELTNQNKNEIDLSWKNTDTKNKGEILSVIHRLGTDPERILESKEFSPGEWKKLSFAMAVGSRPELLILDEPTNHLDLVSIEVLESILISIHSAILLVSHDIRFLERLSFLEWKIQDGKLYSNANTTFY</sequence>
<name>A0ABN6KDI7_9LEPT</name>
<dbReference type="InterPro" id="IPR003439">
    <property type="entry name" value="ABC_transporter-like_ATP-bd"/>
</dbReference>
<evidence type="ECO:0000256" key="3">
    <source>
        <dbReference type="ARBA" id="ARBA00022840"/>
    </source>
</evidence>
<evidence type="ECO:0000313" key="6">
    <source>
        <dbReference type="EMBL" id="BDA78369.1"/>
    </source>
</evidence>
<keyword evidence="3" id="KW-0067">ATP-binding</keyword>
<dbReference type="Proteomes" id="UP000245263">
    <property type="component" value="Chromosome 1"/>
</dbReference>
<dbReference type="InterPro" id="IPR017871">
    <property type="entry name" value="ABC_transporter-like_CS"/>
</dbReference>
<evidence type="ECO:0000256" key="4">
    <source>
        <dbReference type="SAM" id="Coils"/>
    </source>
</evidence>
<reference evidence="6 7" key="1">
    <citation type="submission" date="2021-08" db="EMBL/GenBank/DDBJ databases">
        <title>Complete genome sequence of Leptospira kobayashii strain E30.</title>
        <authorList>
            <person name="Nakao R."/>
            <person name="Nakamura S."/>
            <person name="Masuzawa T."/>
            <person name="Koizumi N."/>
        </authorList>
    </citation>
    <scope>NUCLEOTIDE SEQUENCE [LARGE SCALE GENOMIC DNA]</scope>
    <source>
        <strain evidence="6 7">E30</strain>
    </source>
</reference>
<dbReference type="EMBL" id="AP025028">
    <property type="protein sequence ID" value="BDA78369.1"/>
    <property type="molecule type" value="Genomic_DNA"/>
</dbReference>
<evidence type="ECO:0000259" key="5">
    <source>
        <dbReference type="PROSITE" id="PS50893"/>
    </source>
</evidence>